<feature type="compositionally biased region" description="Basic and acidic residues" evidence="1">
    <location>
        <begin position="25"/>
        <end position="49"/>
    </location>
</feature>
<comment type="caution">
    <text evidence="2">The sequence shown here is derived from an EMBL/GenBank/DDBJ whole genome shotgun (WGS) entry which is preliminary data.</text>
</comment>
<organism evidence="2 3">
    <name type="scientific">Conger conger</name>
    <name type="common">Conger eel</name>
    <name type="synonym">Muraena conger</name>
    <dbReference type="NCBI Taxonomy" id="82655"/>
    <lineage>
        <taxon>Eukaryota</taxon>
        <taxon>Metazoa</taxon>
        <taxon>Chordata</taxon>
        <taxon>Craniata</taxon>
        <taxon>Vertebrata</taxon>
        <taxon>Euteleostomi</taxon>
        <taxon>Actinopterygii</taxon>
        <taxon>Neopterygii</taxon>
        <taxon>Teleostei</taxon>
        <taxon>Anguilliformes</taxon>
        <taxon>Congridae</taxon>
        <taxon>Conger</taxon>
    </lineage>
</organism>
<proteinExistence type="predicted"/>
<dbReference type="AlphaFoldDB" id="A0A9Q1HPA3"/>
<evidence type="ECO:0000313" key="2">
    <source>
        <dbReference type="EMBL" id="KAJ8252530.1"/>
    </source>
</evidence>
<reference evidence="2" key="1">
    <citation type="journal article" date="2023" name="Science">
        <title>Genome structures resolve the early diversification of teleost fishes.</title>
        <authorList>
            <person name="Parey E."/>
            <person name="Louis A."/>
            <person name="Montfort J."/>
            <person name="Bouchez O."/>
            <person name="Roques C."/>
            <person name="Iampietro C."/>
            <person name="Lluch J."/>
            <person name="Castinel A."/>
            <person name="Donnadieu C."/>
            <person name="Desvignes T."/>
            <person name="Floi Bucao C."/>
            <person name="Jouanno E."/>
            <person name="Wen M."/>
            <person name="Mejri S."/>
            <person name="Dirks R."/>
            <person name="Jansen H."/>
            <person name="Henkel C."/>
            <person name="Chen W.J."/>
            <person name="Zahm M."/>
            <person name="Cabau C."/>
            <person name="Klopp C."/>
            <person name="Thompson A.W."/>
            <person name="Robinson-Rechavi M."/>
            <person name="Braasch I."/>
            <person name="Lecointre G."/>
            <person name="Bobe J."/>
            <person name="Postlethwait J.H."/>
            <person name="Berthelot C."/>
            <person name="Roest Crollius H."/>
            <person name="Guiguen Y."/>
        </authorList>
    </citation>
    <scope>NUCLEOTIDE SEQUENCE</scope>
    <source>
        <strain evidence="2">Concon-B</strain>
    </source>
</reference>
<sequence length="100" mass="11567">MQLLENQKKAAALDRGLTTSASHSVETRAPHIDRQRQGHLTDRQRDKGTSHRPKERRETWRKQKITSLRPLKHVFCCGGTQARRGRQTQRTRLCRAAEKG</sequence>
<accession>A0A9Q1HPA3</accession>
<feature type="region of interest" description="Disordered" evidence="1">
    <location>
        <begin position="1"/>
        <end position="64"/>
    </location>
</feature>
<evidence type="ECO:0000313" key="3">
    <source>
        <dbReference type="Proteomes" id="UP001152803"/>
    </source>
</evidence>
<name>A0A9Q1HPA3_CONCO</name>
<protein>
    <submittedName>
        <fullName evidence="2">Uncharacterized protein</fullName>
    </submittedName>
</protein>
<dbReference type="EMBL" id="JAFJMO010000017">
    <property type="protein sequence ID" value="KAJ8252530.1"/>
    <property type="molecule type" value="Genomic_DNA"/>
</dbReference>
<dbReference type="Proteomes" id="UP001152803">
    <property type="component" value="Unassembled WGS sequence"/>
</dbReference>
<evidence type="ECO:0000256" key="1">
    <source>
        <dbReference type="SAM" id="MobiDB-lite"/>
    </source>
</evidence>
<feature type="compositionally biased region" description="Basic and acidic residues" evidence="1">
    <location>
        <begin position="1"/>
        <end position="12"/>
    </location>
</feature>
<gene>
    <name evidence="2" type="ORF">COCON_G00218420</name>
</gene>
<keyword evidence="3" id="KW-1185">Reference proteome</keyword>